<name>A0A017SWC0_9BACT</name>
<accession>A0A017SWC0</accession>
<reference evidence="2 3" key="1">
    <citation type="submission" date="2013-05" db="EMBL/GenBank/DDBJ databases">
        <title>Genome assembly of Chondromyces apiculatus DSM 436.</title>
        <authorList>
            <person name="Sharma G."/>
            <person name="Khatri I."/>
            <person name="Kaur C."/>
            <person name="Mayilraj S."/>
            <person name="Subramanian S."/>
        </authorList>
    </citation>
    <scope>NUCLEOTIDE SEQUENCE [LARGE SCALE GENOMIC DNA]</scope>
    <source>
        <strain evidence="2 3">DSM 436</strain>
    </source>
</reference>
<dbReference type="RefSeq" id="WP_052376736.1">
    <property type="nucleotide sequence ID" value="NZ_ASRX01000094.1"/>
</dbReference>
<keyword evidence="1" id="KW-0472">Membrane</keyword>
<keyword evidence="1" id="KW-0812">Transmembrane</keyword>
<dbReference type="STRING" id="1192034.CAP_8863"/>
<feature type="transmembrane region" description="Helical" evidence="1">
    <location>
        <begin position="52"/>
        <end position="75"/>
    </location>
</feature>
<keyword evidence="1" id="KW-1133">Transmembrane helix</keyword>
<sequence>MSDVKVSDEQLETRADLLRERLTRTLDELDRRRQEVKQVVSVKAQVKRHPEALLAGFATVMVAVGGGITLAVLGIRSREERLRRERVAALQRMWWHPQNVARKKRGVLASIGRGIVVSAGTTAGLWVLRRAALAALEKVNHPQLGPAAPVNAPLALPAGEQATIEGAAEPVRVDRDER</sequence>
<organism evidence="2 3">
    <name type="scientific">Chondromyces apiculatus DSM 436</name>
    <dbReference type="NCBI Taxonomy" id="1192034"/>
    <lineage>
        <taxon>Bacteria</taxon>
        <taxon>Pseudomonadati</taxon>
        <taxon>Myxococcota</taxon>
        <taxon>Polyangia</taxon>
        <taxon>Polyangiales</taxon>
        <taxon>Polyangiaceae</taxon>
        <taxon>Chondromyces</taxon>
    </lineage>
</organism>
<keyword evidence="3" id="KW-1185">Reference proteome</keyword>
<dbReference type="AlphaFoldDB" id="A0A017SWC0"/>
<dbReference type="EMBL" id="ASRX01000094">
    <property type="protein sequence ID" value="EYF00915.1"/>
    <property type="molecule type" value="Genomic_DNA"/>
</dbReference>
<comment type="caution">
    <text evidence="2">The sequence shown here is derived from an EMBL/GenBank/DDBJ whole genome shotgun (WGS) entry which is preliminary data.</text>
</comment>
<evidence type="ECO:0000313" key="3">
    <source>
        <dbReference type="Proteomes" id="UP000019678"/>
    </source>
</evidence>
<proteinExistence type="predicted"/>
<gene>
    <name evidence="2" type="ORF">CAP_8863</name>
</gene>
<evidence type="ECO:0000256" key="1">
    <source>
        <dbReference type="SAM" id="Phobius"/>
    </source>
</evidence>
<evidence type="ECO:0000313" key="2">
    <source>
        <dbReference type="EMBL" id="EYF00915.1"/>
    </source>
</evidence>
<protein>
    <submittedName>
        <fullName evidence="2">Uncharacterized protein</fullName>
    </submittedName>
</protein>
<dbReference type="Proteomes" id="UP000019678">
    <property type="component" value="Unassembled WGS sequence"/>
</dbReference>